<accession>A0A2T8IFA6</accession>
<sequence>MVFYHQVKTHSGNDSDSMFNLLSGGGGGGVSCTTRHGPGSSADPCIKGLSEFMNKVAMQLWLPSCIAAQ</sequence>
<proteinExistence type="predicted"/>
<gene>
    <name evidence="1" type="ORF">PAHAL_6G055400</name>
</gene>
<dbReference type="Gramene" id="PVH36348">
    <property type="protein sequence ID" value="PVH36348"/>
    <property type="gene ID" value="PAHAL_6G055400"/>
</dbReference>
<dbReference type="Proteomes" id="UP000243499">
    <property type="component" value="Chromosome 6"/>
</dbReference>
<dbReference type="AlphaFoldDB" id="A0A2T8IFA6"/>
<dbReference type="EMBL" id="CM008051">
    <property type="protein sequence ID" value="PVH36348.1"/>
    <property type="molecule type" value="Genomic_DNA"/>
</dbReference>
<name>A0A2T8IFA6_9POAL</name>
<protein>
    <submittedName>
        <fullName evidence="1">Uncharacterized protein</fullName>
    </submittedName>
</protein>
<organism evidence="1">
    <name type="scientific">Panicum hallii</name>
    <dbReference type="NCBI Taxonomy" id="206008"/>
    <lineage>
        <taxon>Eukaryota</taxon>
        <taxon>Viridiplantae</taxon>
        <taxon>Streptophyta</taxon>
        <taxon>Embryophyta</taxon>
        <taxon>Tracheophyta</taxon>
        <taxon>Spermatophyta</taxon>
        <taxon>Magnoliopsida</taxon>
        <taxon>Liliopsida</taxon>
        <taxon>Poales</taxon>
        <taxon>Poaceae</taxon>
        <taxon>PACMAD clade</taxon>
        <taxon>Panicoideae</taxon>
        <taxon>Panicodae</taxon>
        <taxon>Paniceae</taxon>
        <taxon>Panicinae</taxon>
        <taxon>Panicum</taxon>
        <taxon>Panicum sect. Panicum</taxon>
    </lineage>
</organism>
<evidence type="ECO:0000313" key="1">
    <source>
        <dbReference type="EMBL" id="PVH36348.1"/>
    </source>
</evidence>
<reference evidence="1" key="1">
    <citation type="submission" date="2018-04" db="EMBL/GenBank/DDBJ databases">
        <title>WGS assembly of Panicum hallii.</title>
        <authorList>
            <person name="Lovell J."/>
            <person name="Jenkins J."/>
            <person name="Lowry D."/>
            <person name="Mamidi S."/>
            <person name="Sreedasyam A."/>
            <person name="Weng X."/>
            <person name="Barry K."/>
            <person name="Bonette J."/>
            <person name="Campitelli B."/>
            <person name="Daum C."/>
            <person name="Gordon S."/>
            <person name="Gould B."/>
            <person name="Lipzen A."/>
            <person name="Macqueen A."/>
            <person name="Palacio-Mejia J."/>
            <person name="Plott C."/>
            <person name="Shakirov E."/>
            <person name="Shu S."/>
            <person name="Yoshinaga Y."/>
            <person name="Zane M."/>
            <person name="Rokhsar D."/>
            <person name="Grimwood J."/>
            <person name="Schmutz J."/>
            <person name="Juenger T."/>
        </authorList>
    </citation>
    <scope>NUCLEOTIDE SEQUENCE [LARGE SCALE GENOMIC DNA]</scope>
    <source>
        <strain evidence="1">FIL2</strain>
    </source>
</reference>